<accession>A0A378PZ00</accession>
<organism evidence="3 4">
    <name type="scientific">Moraxella bovis</name>
    <dbReference type="NCBI Taxonomy" id="476"/>
    <lineage>
        <taxon>Bacteria</taxon>
        <taxon>Pseudomonadati</taxon>
        <taxon>Pseudomonadota</taxon>
        <taxon>Gammaproteobacteria</taxon>
        <taxon>Moraxellales</taxon>
        <taxon>Moraxellaceae</taxon>
        <taxon>Moraxella</taxon>
    </lineage>
</organism>
<dbReference type="SUPFAM" id="SSF50249">
    <property type="entry name" value="Nucleic acid-binding proteins"/>
    <property type="match status" value="1"/>
</dbReference>
<evidence type="ECO:0000313" key="4">
    <source>
        <dbReference type="Proteomes" id="UP000254133"/>
    </source>
</evidence>
<name>A0A378PZ00_MORBO</name>
<dbReference type="InterPro" id="IPR012340">
    <property type="entry name" value="NA-bd_OB-fold"/>
</dbReference>
<reference evidence="3 4" key="1">
    <citation type="submission" date="2018-06" db="EMBL/GenBank/DDBJ databases">
        <authorList>
            <consortium name="Pathogen Informatics"/>
            <person name="Doyle S."/>
        </authorList>
    </citation>
    <scope>NUCLEOTIDE SEQUENCE [LARGE SCALE GENOMIC DNA]</scope>
    <source>
        <strain evidence="3 4">NCTC9426</strain>
    </source>
</reference>
<evidence type="ECO:0000256" key="2">
    <source>
        <dbReference type="PROSITE-ProRule" id="PRU00252"/>
    </source>
</evidence>
<dbReference type="RefSeq" id="WP_115369593.1">
    <property type="nucleotide sequence ID" value="NZ_UGPZ01000003.1"/>
</dbReference>
<dbReference type="Proteomes" id="UP000254133">
    <property type="component" value="Unassembled WGS sequence"/>
</dbReference>
<proteinExistence type="predicted"/>
<evidence type="ECO:0000256" key="1">
    <source>
        <dbReference type="ARBA" id="ARBA00023125"/>
    </source>
</evidence>
<evidence type="ECO:0000313" key="3">
    <source>
        <dbReference type="EMBL" id="STY93188.1"/>
    </source>
</evidence>
<dbReference type="GO" id="GO:0003697">
    <property type="term" value="F:single-stranded DNA binding"/>
    <property type="evidence" value="ECO:0007669"/>
    <property type="project" value="InterPro"/>
</dbReference>
<sequence length="97" mass="10795">MASINKVIIVGRLGADPEVRQFQNGGQVTNLSIATSDHWTGLEQNIYLANSQRLGFFPVFETKEQANNFAKDMLIAQGIEVNIIEIDKFGKVLESKK</sequence>
<protein>
    <submittedName>
        <fullName evidence="3">Helix-destabilizing protein</fullName>
    </submittedName>
</protein>
<dbReference type="PROSITE" id="PS50935">
    <property type="entry name" value="SSB"/>
    <property type="match status" value="1"/>
</dbReference>
<dbReference type="EMBL" id="UGPZ01000003">
    <property type="protein sequence ID" value="STY93188.1"/>
    <property type="molecule type" value="Genomic_DNA"/>
</dbReference>
<dbReference type="InterPro" id="IPR000424">
    <property type="entry name" value="Primosome_PriB/ssb"/>
</dbReference>
<dbReference type="AlphaFoldDB" id="A0A378PZ00"/>
<keyword evidence="1 2" id="KW-0238">DNA-binding</keyword>
<dbReference type="Pfam" id="PF00436">
    <property type="entry name" value="SSB"/>
    <property type="match status" value="1"/>
</dbReference>
<dbReference type="Gene3D" id="2.40.50.140">
    <property type="entry name" value="Nucleic acid-binding proteins"/>
    <property type="match status" value="1"/>
</dbReference>
<gene>
    <name evidence="3" type="primary">ssbF</name>
    <name evidence="3" type="ORF">NCTC9426_01907</name>
</gene>